<reference evidence="2" key="1">
    <citation type="journal article" date="2021" name="Proc. Natl. Acad. Sci. U.S.A.">
        <title>A Catalog of Tens of Thousands of Viruses from Human Metagenomes Reveals Hidden Associations with Chronic Diseases.</title>
        <authorList>
            <person name="Tisza M.J."/>
            <person name="Buck C.B."/>
        </authorList>
    </citation>
    <scope>NUCLEOTIDE SEQUENCE</scope>
    <source>
        <strain evidence="2">CtxMM9</strain>
    </source>
</reference>
<sequence length="36" mass="4558">MLYILTYFSIYLFSFLLIYLIFIKIIIYKNVQSFRR</sequence>
<protein>
    <submittedName>
        <fullName evidence="2">Uncharacterized protein</fullName>
    </submittedName>
</protein>
<keyword evidence="1" id="KW-0812">Transmembrane</keyword>
<evidence type="ECO:0000313" key="2">
    <source>
        <dbReference type="EMBL" id="DAF58852.1"/>
    </source>
</evidence>
<organism evidence="2">
    <name type="scientific">Siphoviridae sp. ctxMM9</name>
    <dbReference type="NCBI Taxonomy" id="2827973"/>
    <lineage>
        <taxon>Viruses</taxon>
        <taxon>Duplodnaviria</taxon>
        <taxon>Heunggongvirae</taxon>
        <taxon>Uroviricota</taxon>
        <taxon>Caudoviricetes</taxon>
    </lineage>
</organism>
<keyword evidence="1" id="KW-1133">Transmembrane helix</keyword>
<proteinExistence type="predicted"/>
<keyword evidence="1" id="KW-0472">Membrane</keyword>
<name>A0A8S5T683_9CAUD</name>
<accession>A0A8S5T683</accession>
<evidence type="ECO:0000256" key="1">
    <source>
        <dbReference type="SAM" id="Phobius"/>
    </source>
</evidence>
<dbReference type="EMBL" id="BK032759">
    <property type="protein sequence ID" value="DAF58852.1"/>
    <property type="molecule type" value="Genomic_DNA"/>
</dbReference>
<feature type="transmembrane region" description="Helical" evidence="1">
    <location>
        <begin position="6"/>
        <end position="27"/>
    </location>
</feature>